<gene>
    <name evidence="4" type="ORF">BN1204_027670</name>
    <name evidence="3" type="ORF">NCLIV_027670</name>
</gene>
<evidence type="ECO:0000313" key="3">
    <source>
        <dbReference type="EMBL" id="CBZ52978.1"/>
    </source>
</evidence>
<dbReference type="InterPro" id="IPR036755">
    <property type="entry name" value="SRS_dom_sf"/>
</dbReference>
<sequence length="298" mass="31436">MARYLVHAGGVFRPLGRVLLLAGLIQFVNRTAQSTAVEVPTHTCASDRIEVSLTPGNLAVKLACPPESTFTPAGSNNALQYTNGTCGEQKTLTELLGNGSKSTWDGSTLTMSKLPTEAKQICYQCKKGDDVTCTAVINVASMPQSCTVSGAPGRSLTAASGDLVLEVNATDPVFFTCPSDCTLGPPTATQVYVGEKCGEPATQRDDIERKGEQTNGYSFQLKQQPQKEETFCYKCKKSGEPPNDGCTVKIKSVTTTTTTVPGSSTDDESTDSSASGAATVNYVTGLLWLGVMCLGYLL</sequence>
<proteinExistence type="predicted"/>
<evidence type="ECO:0000313" key="5">
    <source>
        <dbReference type="Proteomes" id="UP000007494"/>
    </source>
</evidence>
<feature type="chain" id="PRO_5007655269" evidence="1">
    <location>
        <begin position="31"/>
        <end position="298"/>
    </location>
</feature>
<dbReference type="InParanoid" id="F0VGY4"/>
<reference evidence="4" key="4">
    <citation type="journal article" date="2015" name="PLoS ONE">
        <title>Comprehensive Evaluation of Toxoplasma gondii VEG and Neospora caninum LIV Genomes with Tachyzoite Stage Transcriptome and Proteome Defines Novel Transcript Features.</title>
        <authorList>
            <person name="Ramaprasad A."/>
            <person name="Mourier T."/>
            <person name="Naeem R."/>
            <person name="Malas T.B."/>
            <person name="Moussa E."/>
            <person name="Panigrahi A."/>
            <person name="Vermont S.J."/>
            <person name="Otto T.D."/>
            <person name="Wastling J."/>
            <person name="Pain A."/>
        </authorList>
    </citation>
    <scope>NUCLEOTIDE SEQUENCE</scope>
    <source>
        <strain evidence="4">Liverpool</strain>
    </source>
</reference>
<protein>
    <submittedName>
        <fullName evidence="3">SRS domain-containing protein</fullName>
    </submittedName>
</protein>
<dbReference type="Pfam" id="PF04092">
    <property type="entry name" value="SAG"/>
    <property type="match status" value="1"/>
</dbReference>
<reference evidence="3" key="2">
    <citation type="submission" date="2011-03" db="EMBL/GenBank/DDBJ databases">
        <title>Comparative genomics and transcriptomics of Neospora caninum and Toxoplasma gondii.</title>
        <authorList>
            <person name="Reid A.J."/>
            <person name="Sohal A."/>
            <person name="Harris D."/>
            <person name="Quail M."/>
            <person name="Sanders M."/>
            <person name="Berriman M."/>
            <person name="Wastling J.M."/>
            <person name="Pain A."/>
        </authorList>
    </citation>
    <scope>NUCLEOTIDE SEQUENCE</scope>
    <source>
        <strain evidence="3">Liverpool</strain>
    </source>
</reference>
<dbReference type="OrthoDB" id="329791at2759"/>
<dbReference type="GeneID" id="13443008"/>
<dbReference type="Gene3D" id="2.60.40.1320">
    <property type="entry name" value="SRS domain"/>
    <property type="match status" value="2"/>
</dbReference>
<keyword evidence="5" id="KW-1185">Reference proteome</keyword>
<dbReference type="SUPFAM" id="SSF74877">
    <property type="entry name" value="Major surface antigen p30, SAG1"/>
    <property type="match status" value="1"/>
</dbReference>
<evidence type="ECO:0000313" key="4">
    <source>
        <dbReference type="EMBL" id="CEL66964.1"/>
    </source>
</evidence>
<evidence type="ECO:0000259" key="2">
    <source>
        <dbReference type="Pfam" id="PF04092"/>
    </source>
</evidence>
<accession>F0VGY4</accession>
<dbReference type="eggNOG" id="ENOG502R08D">
    <property type="taxonomic scope" value="Eukaryota"/>
</dbReference>
<reference evidence="3" key="1">
    <citation type="submission" date="2011-02" db="EMBL/GenBank/DDBJ databases">
        <authorList>
            <person name="Aslett M."/>
        </authorList>
    </citation>
    <scope>NUCLEOTIDE SEQUENCE</scope>
    <source>
        <strain evidence="3">Liverpool</strain>
    </source>
</reference>
<feature type="domain" description="SRS" evidence="2">
    <location>
        <begin position="44"/>
        <end position="148"/>
    </location>
</feature>
<dbReference type="InterPro" id="IPR007226">
    <property type="entry name" value="SRS_dom"/>
</dbReference>
<organism evidence="3 5">
    <name type="scientific">Neospora caninum (strain Liverpool)</name>
    <dbReference type="NCBI Taxonomy" id="572307"/>
    <lineage>
        <taxon>Eukaryota</taxon>
        <taxon>Sar</taxon>
        <taxon>Alveolata</taxon>
        <taxon>Apicomplexa</taxon>
        <taxon>Conoidasida</taxon>
        <taxon>Coccidia</taxon>
        <taxon>Eucoccidiorida</taxon>
        <taxon>Eimeriorina</taxon>
        <taxon>Sarcocystidae</taxon>
        <taxon>Neospora</taxon>
    </lineage>
</organism>
<keyword evidence="1" id="KW-0732">Signal</keyword>
<dbReference type="RefSeq" id="XP_003883010.1">
    <property type="nucleotide sequence ID" value="XM_003882961.1"/>
</dbReference>
<name>F0VGY4_NEOCL</name>
<dbReference type="VEuPathDB" id="ToxoDB:NCLIV_027670"/>
<feature type="signal peptide" evidence="1">
    <location>
        <begin position="1"/>
        <end position="30"/>
    </location>
</feature>
<evidence type="ECO:0000256" key="1">
    <source>
        <dbReference type="SAM" id="SignalP"/>
    </source>
</evidence>
<dbReference type="GO" id="GO:0016020">
    <property type="term" value="C:membrane"/>
    <property type="evidence" value="ECO:0007669"/>
    <property type="project" value="InterPro"/>
</dbReference>
<dbReference type="AlphaFoldDB" id="F0VGY4"/>
<dbReference type="EMBL" id="FR823389">
    <property type="protein sequence ID" value="CBZ52978.1"/>
    <property type="molecule type" value="Genomic_DNA"/>
</dbReference>
<dbReference type="Proteomes" id="UP000007494">
    <property type="component" value="Chromosome VIIb"/>
</dbReference>
<dbReference type="EMBL" id="LN714482">
    <property type="protein sequence ID" value="CEL66964.1"/>
    <property type="molecule type" value="Genomic_DNA"/>
</dbReference>
<reference evidence="5" key="3">
    <citation type="journal article" date="2012" name="PLoS Pathog.">
        <title>Comparative genomics of the apicomplexan parasites Toxoplasma gondii and Neospora caninum: Coccidia differing in host range and transmission strategy.</title>
        <authorList>
            <person name="Reid A.J."/>
            <person name="Vermont S.J."/>
            <person name="Cotton J.A."/>
            <person name="Harris D."/>
            <person name="Hill-Cawthorne G.A."/>
            <person name="Konen-Waisman S."/>
            <person name="Latham S.M."/>
            <person name="Mourier T."/>
            <person name="Norton R."/>
            <person name="Quail M.A."/>
            <person name="Sanders M."/>
            <person name="Shanmugam D."/>
            <person name="Sohal A."/>
            <person name="Wasmuth J.D."/>
            <person name="Brunk B."/>
            <person name="Grigg M.E."/>
            <person name="Howard J.C."/>
            <person name="Parkinson J."/>
            <person name="Roos D.S."/>
            <person name="Trees A.J."/>
            <person name="Berriman M."/>
            <person name="Pain A."/>
            <person name="Wastling J.M."/>
        </authorList>
    </citation>
    <scope>NUCLEOTIDE SEQUENCE [LARGE SCALE GENOMIC DNA]</scope>
    <source>
        <strain evidence="5">Liverpool</strain>
    </source>
</reference>